<keyword evidence="1" id="KW-0808">Transferase</keyword>
<dbReference type="Gene3D" id="3.40.50.2000">
    <property type="entry name" value="Glycogen Phosphorylase B"/>
    <property type="match status" value="2"/>
</dbReference>
<dbReference type="EMBL" id="JAQBIE010000013">
    <property type="protein sequence ID" value="MDB6178094.1"/>
    <property type="molecule type" value="Genomic_DNA"/>
</dbReference>
<dbReference type="GO" id="GO:0016757">
    <property type="term" value="F:glycosyltransferase activity"/>
    <property type="evidence" value="ECO:0007669"/>
    <property type="project" value="UniProtKB-KW"/>
</dbReference>
<accession>A0ABT4ZFD7</accession>
<gene>
    <name evidence="1" type="ORF">PAF17_11355</name>
</gene>
<sequence>MIFLYRAKTSQRGNAVDRLPPPLVVVLDPIATKDQAGWKAVVEAIATKADRPVYGLSSHALDGVEADLGFEPADIDLWMAFDLIIPSENDHAALPTELLGFLLTLRMRSVRTLYPDGHLVPYSRPSVPGARRVLFLFPGMFCPPEMGSHQRACSTVMALLNAGFEVDIVLRASGSQDFRSKERYLRLLSNRTEWFSTPRALKTEERKAYETQCKAEGIRPRFPLTLQERMGPLSSPAAKELVERLLATQSYDSVLASYIWWSDLLRSIDLDGARLIYDTHDVHTMRLAQHSDAVAESIFDMEAEREKEISVLREADHVLAISQRDKDIFEEDYGLTNVVNIPVPYIGGARPGRLPRSMQSLTFGFLGSGMDANIRALEFILSEWWPSIHHHTPESKFLIAGAISDNPTVQDIVFLRDEVTSLGRVEFIGSFYDQIDVLLSPVIIPGGLNIKMVEALLSSCIVITNTLGAQPLLPLEIATKADTADEVIGLIEGIESGSEHLRTSIDANFREANRLFQTQDDAVLVVRSIFAHDVEYAL</sequence>
<keyword evidence="2" id="KW-1185">Reference proteome</keyword>
<dbReference type="SUPFAM" id="SSF53756">
    <property type="entry name" value="UDP-Glycosyltransferase/glycogen phosphorylase"/>
    <property type="match status" value="1"/>
</dbReference>
<dbReference type="Pfam" id="PF13692">
    <property type="entry name" value="Glyco_trans_1_4"/>
    <property type="match status" value="1"/>
</dbReference>
<dbReference type="Proteomes" id="UP001165641">
    <property type="component" value="Unassembled WGS sequence"/>
</dbReference>
<comment type="caution">
    <text evidence="1">The sequence shown here is derived from an EMBL/GenBank/DDBJ whole genome shotgun (WGS) entry which is preliminary data.</text>
</comment>
<evidence type="ECO:0000313" key="2">
    <source>
        <dbReference type="Proteomes" id="UP001165641"/>
    </source>
</evidence>
<protein>
    <submittedName>
        <fullName evidence="1">Glycosyltransferase</fullName>
        <ecNumber evidence="1">2.4.-.-</ecNumber>
    </submittedName>
</protein>
<dbReference type="EC" id="2.4.-.-" evidence="1"/>
<dbReference type="RefSeq" id="WP_271889218.1">
    <property type="nucleotide sequence ID" value="NZ_JAQBIE010000013.1"/>
</dbReference>
<name>A0ABT4ZFD7_9RHOB</name>
<proteinExistence type="predicted"/>
<keyword evidence="1" id="KW-0328">Glycosyltransferase</keyword>
<evidence type="ECO:0000313" key="1">
    <source>
        <dbReference type="EMBL" id="MDB6178094.1"/>
    </source>
</evidence>
<reference evidence="1" key="1">
    <citation type="submission" date="2022-12" db="EMBL/GenBank/DDBJ databases">
        <title>Paracoccus onchidii sp. nov., isolated from a marine invertebrate from the South China Sea.</title>
        <authorList>
            <person name="Xu S."/>
            <person name="Liu Z."/>
            <person name="Xu Y."/>
        </authorList>
    </citation>
    <scope>NUCLEOTIDE SEQUENCE</scope>
    <source>
        <strain evidence="1">Z330</strain>
    </source>
</reference>
<organism evidence="1 2">
    <name type="scientific">Paracoccus onchidii</name>
    <dbReference type="NCBI Taxonomy" id="3017813"/>
    <lineage>
        <taxon>Bacteria</taxon>
        <taxon>Pseudomonadati</taxon>
        <taxon>Pseudomonadota</taxon>
        <taxon>Alphaproteobacteria</taxon>
        <taxon>Rhodobacterales</taxon>
        <taxon>Paracoccaceae</taxon>
        <taxon>Paracoccus</taxon>
    </lineage>
</organism>